<organism evidence="2 3">
    <name type="scientific">Effrenium voratum</name>
    <dbReference type="NCBI Taxonomy" id="2562239"/>
    <lineage>
        <taxon>Eukaryota</taxon>
        <taxon>Sar</taxon>
        <taxon>Alveolata</taxon>
        <taxon>Dinophyceae</taxon>
        <taxon>Suessiales</taxon>
        <taxon>Symbiodiniaceae</taxon>
        <taxon>Effrenium</taxon>
    </lineage>
</organism>
<protein>
    <recommendedName>
        <fullName evidence="1">DNA2/NAM7 helicase helicase domain-containing protein</fullName>
    </recommendedName>
</protein>
<reference evidence="2" key="1">
    <citation type="submission" date="2023-08" db="EMBL/GenBank/DDBJ databases">
        <authorList>
            <person name="Chen Y."/>
            <person name="Shah S."/>
            <person name="Dougan E. K."/>
            <person name="Thang M."/>
            <person name="Chan C."/>
        </authorList>
    </citation>
    <scope>NUCLEOTIDE SEQUENCE</scope>
</reference>
<gene>
    <name evidence="2" type="ORF">EVOR1521_LOCUS1677</name>
</gene>
<dbReference type="Pfam" id="PF13086">
    <property type="entry name" value="AAA_11"/>
    <property type="match status" value="1"/>
</dbReference>
<dbReference type="GO" id="GO:0004386">
    <property type="term" value="F:helicase activity"/>
    <property type="evidence" value="ECO:0007669"/>
    <property type="project" value="InterPro"/>
</dbReference>
<feature type="domain" description="DNA2/NAM7 helicase helicase" evidence="1">
    <location>
        <begin position="52"/>
        <end position="121"/>
    </location>
</feature>
<dbReference type="Gene3D" id="3.40.50.300">
    <property type="entry name" value="P-loop containing nucleotide triphosphate hydrolases"/>
    <property type="match status" value="1"/>
</dbReference>
<evidence type="ECO:0000313" key="3">
    <source>
        <dbReference type="Proteomes" id="UP001178507"/>
    </source>
</evidence>
<accession>A0AA36HMK2</accession>
<proteinExistence type="predicted"/>
<dbReference type="AlphaFoldDB" id="A0AA36HMK2"/>
<dbReference type="InterPro" id="IPR027417">
    <property type="entry name" value="P-loop_NTPase"/>
</dbReference>
<comment type="caution">
    <text evidence="2">The sequence shown here is derived from an EMBL/GenBank/DDBJ whole genome shotgun (WGS) entry which is preliminary data.</text>
</comment>
<dbReference type="InterPro" id="IPR041677">
    <property type="entry name" value="DNA2/NAM7_AAA_11"/>
</dbReference>
<sequence>MRKRARLALLQARMPWLQPSFVPFTDQDWQEVSRRSRTPFSKEVKIKEVSKTAETEVPQKVLVCGPSNASIDEVLRRIDRDGIVDVRGERDRPFMLRMGPNCHPDVEEYSIKRMVDKRLKAS</sequence>
<dbReference type="EMBL" id="CAUJNA010000070">
    <property type="protein sequence ID" value="CAJ1371365.1"/>
    <property type="molecule type" value="Genomic_DNA"/>
</dbReference>
<evidence type="ECO:0000259" key="1">
    <source>
        <dbReference type="Pfam" id="PF13086"/>
    </source>
</evidence>
<evidence type="ECO:0000313" key="2">
    <source>
        <dbReference type="EMBL" id="CAJ1371365.1"/>
    </source>
</evidence>
<dbReference type="Proteomes" id="UP001178507">
    <property type="component" value="Unassembled WGS sequence"/>
</dbReference>
<name>A0AA36HMK2_9DINO</name>
<keyword evidence="3" id="KW-1185">Reference proteome</keyword>